<evidence type="ECO:0000313" key="4">
    <source>
        <dbReference type="EMBL" id="CAD5227106.1"/>
    </source>
</evidence>
<protein>
    <submittedName>
        <fullName evidence="4">(pine wood nematode) hypothetical protein</fullName>
    </submittedName>
</protein>
<dbReference type="AlphaFoldDB" id="A0A7I8WUW8"/>
<sequence>MTMMAAAFGDVRTLPKTHTELFVIMIYFTVGIALWGGIFVLLTGYITDTFVKKCQTFLRWTALHYSDVMTSKLDHMTRSMDTTADPCNDFFTYAAGNFDLNQIVKINLFLKKSLPQSDVGDQILTVQEVKAFFSYCLTNTAIMEEPIRPEKYNLQVTSWKLNNFTFPMKNEVIANNDDFFIELVLEMYVCLFYSGAPIFNQWGSDASAGKLFLNIPPKVNQEQAWQKYCNVTGGCANLVYDRNYMAQGYVQADHLKGRFFNKTMGTRLDETFPDIAFYFPNVIDPSQSAHRANFLNHLMEYFTDQIHRPKKFYNCEDYIQEAFPLQFSKMAYEFEVKQDKAGFEKLKAKFFEEGNAIKKTAEGMLRNANFKQNQTRQNYLDRLAKNEFKFVDHPILLGDELASVELLYWDAPYMRRFVNGIAKVFKFNSEKKLKNFVIPEYKFGASHSRENQHNYFHFRTVEYPYYDIDFPASLDFSGTGFVMAHELAHTFGDNLLQSHEDPDKEHRARWDCITKLYSQQCDPQRPDFCVNPNKIADEAFADQVGIRLAYFSNFVPGNISEPRIIQQFSNRQLFFINMAQTIAATGRWKDYNVANPHPPARVRVWGALANFKGFAEAFRCPVGSRYHLPADQRCNIFDFDIDSTTTTTTTATTTTTTATTTTATTTTTTTTLITTTAATTTIPTTTAVATEITTPAATTTTPTTIEATAATTTETITTTIPATTATTTETTEEATTTITTENATTSTAAHHEPVVTEGTHHASTNTPPAPGPTKSTPNPHTTTTQSTPRTTPSTPRTTPPMPRTTPSGTKTTPSTPRTTPSTPRTTPSKPRTTPTPSSPEPDYNHEEYGEVVPKNSILLSPPSVLYPILAFAYIMFQ</sequence>
<gene>
    <name evidence="4" type="ORF">BXYJ_LOCUS9651</name>
</gene>
<dbReference type="PANTHER" id="PTHR11733">
    <property type="entry name" value="ZINC METALLOPROTEASE FAMILY M13 NEPRILYSIN-RELATED"/>
    <property type="match status" value="1"/>
</dbReference>
<dbReference type="GO" id="GO:0004222">
    <property type="term" value="F:metalloendopeptidase activity"/>
    <property type="evidence" value="ECO:0007669"/>
    <property type="project" value="InterPro"/>
</dbReference>
<dbReference type="InterPro" id="IPR024079">
    <property type="entry name" value="MetalloPept_cat_dom_sf"/>
</dbReference>
<feature type="compositionally biased region" description="Low complexity" evidence="1">
    <location>
        <begin position="697"/>
        <end position="748"/>
    </location>
</feature>
<evidence type="ECO:0000256" key="2">
    <source>
        <dbReference type="SAM" id="Phobius"/>
    </source>
</evidence>
<dbReference type="GO" id="GO:0016485">
    <property type="term" value="P:protein processing"/>
    <property type="evidence" value="ECO:0007669"/>
    <property type="project" value="TreeGrafter"/>
</dbReference>
<comment type="caution">
    <text evidence="4">The sequence shown here is derived from an EMBL/GenBank/DDBJ whole genome shotgun (WGS) entry which is preliminary data.</text>
</comment>
<dbReference type="Pfam" id="PF01431">
    <property type="entry name" value="Peptidase_M13"/>
    <property type="match status" value="1"/>
</dbReference>
<dbReference type="PANTHER" id="PTHR11733:SF241">
    <property type="entry name" value="GH26575P-RELATED"/>
    <property type="match status" value="1"/>
</dbReference>
<accession>A0A7I8WUW8</accession>
<dbReference type="Proteomes" id="UP000582659">
    <property type="component" value="Unassembled WGS sequence"/>
</dbReference>
<organism evidence="4 5">
    <name type="scientific">Bursaphelenchus xylophilus</name>
    <name type="common">Pinewood nematode worm</name>
    <name type="synonym">Aphelenchoides xylophilus</name>
    <dbReference type="NCBI Taxonomy" id="6326"/>
    <lineage>
        <taxon>Eukaryota</taxon>
        <taxon>Metazoa</taxon>
        <taxon>Ecdysozoa</taxon>
        <taxon>Nematoda</taxon>
        <taxon>Chromadorea</taxon>
        <taxon>Rhabditida</taxon>
        <taxon>Tylenchina</taxon>
        <taxon>Tylenchomorpha</taxon>
        <taxon>Aphelenchoidea</taxon>
        <taxon>Aphelenchoididae</taxon>
        <taxon>Bursaphelenchus</taxon>
    </lineage>
</organism>
<keyword evidence="2" id="KW-1133">Transmembrane helix</keyword>
<feature type="region of interest" description="Disordered" evidence="1">
    <location>
        <begin position="697"/>
        <end position="847"/>
    </location>
</feature>
<evidence type="ECO:0000256" key="1">
    <source>
        <dbReference type="SAM" id="MobiDB-lite"/>
    </source>
</evidence>
<dbReference type="SUPFAM" id="SSF55486">
    <property type="entry name" value="Metalloproteases ('zincins'), catalytic domain"/>
    <property type="match status" value="1"/>
</dbReference>
<dbReference type="InterPro" id="IPR000718">
    <property type="entry name" value="Peptidase_M13"/>
</dbReference>
<feature type="compositionally biased region" description="Low complexity" evidence="1">
    <location>
        <begin position="772"/>
        <end position="796"/>
    </location>
</feature>
<dbReference type="Proteomes" id="UP000659654">
    <property type="component" value="Unassembled WGS sequence"/>
</dbReference>
<proteinExistence type="predicted"/>
<dbReference type="EMBL" id="CAJFDI010000004">
    <property type="protein sequence ID" value="CAD5227106.1"/>
    <property type="molecule type" value="Genomic_DNA"/>
</dbReference>
<feature type="transmembrane region" description="Helical" evidence="2">
    <location>
        <begin position="21"/>
        <end position="46"/>
    </location>
</feature>
<dbReference type="EMBL" id="CAJFCV020000004">
    <property type="protein sequence ID" value="CAG9116929.1"/>
    <property type="molecule type" value="Genomic_DNA"/>
</dbReference>
<keyword evidence="2" id="KW-0472">Membrane</keyword>
<feature type="compositionally biased region" description="Basic and acidic residues" evidence="1">
    <location>
        <begin position="749"/>
        <end position="760"/>
    </location>
</feature>
<evidence type="ECO:0000313" key="5">
    <source>
        <dbReference type="Proteomes" id="UP000659654"/>
    </source>
</evidence>
<feature type="compositionally biased region" description="Low complexity" evidence="1">
    <location>
        <begin position="804"/>
        <end position="835"/>
    </location>
</feature>
<feature type="domain" description="Peptidase M13 C-terminal" evidence="3">
    <location>
        <begin position="457"/>
        <end position="630"/>
    </location>
</feature>
<dbReference type="GO" id="GO:0005886">
    <property type="term" value="C:plasma membrane"/>
    <property type="evidence" value="ECO:0007669"/>
    <property type="project" value="TreeGrafter"/>
</dbReference>
<dbReference type="PROSITE" id="PS51885">
    <property type="entry name" value="NEPRILYSIN"/>
    <property type="match status" value="1"/>
</dbReference>
<dbReference type="Gene3D" id="3.40.390.10">
    <property type="entry name" value="Collagenase (Catalytic Domain)"/>
    <property type="match status" value="1"/>
</dbReference>
<name>A0A7I8WUW8_BURXY</name>
<evidence type="ECO:0000259" key="3">
    <source>
        <dbReference type="Pfam" id="PF01431"/>
    </source>
</evidence>
<dbReference type="InterPro" id="IPR018497">
    <property type="entry name" value="Peptidase_M13_C"/>
</dbReference>
<reference evidence="4" key="1">
    <citation type="submission" date="2020-09" db="EMBL/GenBank/DDBJ databases">
        <authorList>
            <person name="Kikuchi T."/>
        </authorList>
    </citation>
    <scope>NUCLEOTIDE SEQUENCE</scope>
    <source>
        <strain evidence="4">Ka4C1</strain>
    </source>
</reference>
<keyword evidence="5" id="KW-1185">Reference proteome</keyword>
<keyword evidence="2" id="KW-0812">Transmembrane</keyword>